<comment type="caution">
    <text evidence="2">The sequence shown here is derived from an EMBL/GenBank/DDBJ whole genome shotgun (WGS) entry which is preliminary data.</text>
</comment>
<keyword evidence="1" id="KW-0812">Transmembrane</keyword>
<feature type="transmembrane region" description="Helical" evidence="1">
    <location>
        <begin position="86"/>
        <end position="107"/>
    </location>
</feature>
<dbReference type="Proteomes" id="UP001237448">
    <property type="component" value="Unassembled WGS sequence"/>
</dbReference>
<evidence type="ECO:0000313" key="2">
    <source>
        <dbReference type="EMBL" id="MDQ0391715.1"/>
    </source>
</evidence>
<evidence type="ECO:0000313" key="3">
    <source>
        <dbReference type="Proteomes" id="UP001237448"/>
    </source>
</evidence>
<sequence length="116" mass="13068">MSEPGQIPDRMFNALVDERLSPRVERETRLALEADPQTSERAAAWQRQSEALHAALAPIARESLPLSMMLKLRNNAPPEWHRDPTFWLYLATFAAGIAVGLAIDFAWPTVRIYIGV</sequence>
<evidence type="ECO:0000256" key="1">
    <source>
        <dbReference type="SAM" id="Phobius"/>
    </source>
</evidence>
<keyword evidence="1" id="KW-1133">Transmembrane helix</keyword>
<keyword evidence="1" id="KW-0472">Membrane</keyword>
<organism evidence="2 3">
    <name type="scientific">Labrys monachus</name>
    <dbReference type="NCBI Taxonomy" id="217067"/>
    <lineage>
        <taxon>Bacteria</taxon>
        <taxon>Pseudomonadati</taxon>
        <taxon>Pseudomonadota</taxon>
        <taxon>Alphaproteobacteria</taxon>
        <taxon>Hyphomicrobiales</taxon>
        <taxon>Xanthobacteraceae</taxon>
        <taxon>Labrys</taxon>
    </lineage>
</organism>
<dbReference type="RefSeq" id="WP_307424488.1">
    <property type="nucleotide sequence ID" value="NZ_JAUSVK010000001.1"/>
</dbReference>
<reference evidence="2 3" key="1">
    <citation type="submission" date="2023-07" db="EMBL/GenBank/DDBJ databases">
        <title>Genomic Encyclopedia of Type Strains, Phase IV (KMG-IV): sequencing the most valuable type-strain genomes for metagenomic binning, comparative biology and taxonomic classification.</title>
        <authorList>
            <person name="Goeker M."/>
        </authorList>
    </citation>
    <scope>NUCLEOTIDE SEQUENCE [LARGE SCALE GENOMIC DNA]</scope>
    <source>
        <strain evidence="2 3">DSM 5896</strain>
    </source>
</reference>
<keyword evidence="3" id="KW-1185">Reference proteome</keyword>
<gene>
    <name evidence="2" type="ORF">J3R73_001507</name>
</gene>
<proteinExistence type="predicted"/>
<protein>
    <submittedName>
        <fullName evidence="2">Anti-sigma factor RsiW</fullName>
    </submittedName>
</protein>
<dbReference type="EMBL" id="JAUSVK010000001">
    <property type="protein sequence ID" value="MDQ0391715.1"/>
    <property type="molecule type" value="Genomic_DNA"/>
</dbReference>
<name>A0ABU0FAT7_9HYPH</name>
<accession>A0ABU0FAT7</accession>